<keyword evidence="5" id="KW-1185">Reference proteome</keyword>
<dbReference type="InterPro" id="IPR051293">
    <property type="entry name" value="MTUS1/CCDC69"/>
</dbReference>
<dbReference type="PANTHER" id="PTHR24200:SF14">
    <property type="entry name" value="MICROTUBULE-ASSOCIATED TUMOR SUPPRESSOR CANDIDATE 2"/>
    <property type="match status" value="1"/>
</dbReference>
<dbReference type="GO" id="GO:0008017">
    <property type="term" value="F:microtubule binding"/>
    <property type="evidence" value="ECO:0007669"/>
    <property type="project" value="TreeGrafter"/>
</dbReference>
<evidence type="ECO:0000313" key="5">
    <source>
        <dbReference type="Proteomes" id="UP001159641"/>
    </source>
</evidence>
<name>A0AB34H4M8_ESCRO</name>
<gene>
    <name evidence="4" type="ORF">J1605_007222</name>
</gene>
<proteinExistence type="predicted"/>
<dbReference type="EMBL" id="JAIQCJ010002014">
    <property type="protein sequence ID" value="KAJ8785625.1"/>
    <property type="molecule type" value="Genomic_DNA"/>
</dbReference>
<dbReference type="PANTHER" id="PTHR24200">
    <property type="entry name" value="TOUCAN, ISOFORM A"/>
    <property type="match status" value="1"/>
</dbReference>
<feature type="region of interest" description="Disordered" evidence="3">
    <location>
        <begin position="154"/>
        <end position="177"/>
    </location>
</feature>
<dbReference type="Proteomes" id="UP001159641">
    <property type="component" value="Unassembled WGS sequence"/>
</dbReference>
<sequence>MRLVVSPDLPSQLVLRTLSVTLGRSPELPRAQVHLDVLLVGAADARAMCYSWGLQRLGPGASAFHAAKCEKLQREKAELERRREDEVRRRGRQHQAELRDLERRLQLQFETEAAQLQEEHRAQLLRIGCQHQEQVSLRPGPALRLRLCLPSSGGRRGWEVEGSRVSQESVQQADFSQ</sequence>
<evidence type="ECO:0000256" key="1">
    <source>
        <dbReference type="ARBA" id="ARBA00023054"/>
    </source>
</evidence>
<feature type="coiled-coil region" evidence="2">
    <location>
        <begin position="62"/>
        <end position="104"/>
    </location>
</feature>
<comment type="caution">
    <text evidence="4">The sequence shown here is derived from an EMBL/GenBank/DDBJ whole genome shotgun (WGS) entry which is preliminary data.</text>
</comment>
<evidence type="ECO:0000313" key="4">
    <source>
        <dbReference type="EMBL" id="KAJ8785625.1"/>
    </source>
</evidence>
<dbReference type="AlphaFoldDB" id="A0AB34H4M8"/>
<reference evidence="4 5" key="1">
    <citation type="submission" date="2022-11" db="EMBL/GenBank/DDBJ databases">
        <title>Whole genome sequence of Eschrichtius robustus ER-17-0199.</title>
        <authorList>
            <person name="Bruniche-Olsen A."/>
            <person name="Black A.N."/>
            <person name="Fields C.J."/>
            <person name="Walden K."/>
            <person name="Dewoody J.A."/>
        </authorList>
    </citation>
    <scope>NUCLEOTIDE SEQUENCE [LARGE SCALE GENOMIC DNA]</scope>
    <source>
        <strain evidence="4">ER-17-0199</strain>
        <tissue evidence="4">Blubber</tissue>
    </source>
</reference>
<protein>
    <submittedName>
        <fullName evidence="4">Uncharacterized protein</fullName>
    </submittedName>
</protein>
<dbReference type="GO" id="GO:0005737">
    <property type="term" value="C:cytoplasm"/>
    <property type="evidence" value="ECO:0007669"/>
    <property type="project" value="TreeGrafter"/>
</dbReference>
<evidence type="ECO:0000256" key="3">
    <source>
        <dbReference type="SAM" id="MobiDB-lite"/>
    </source>
</evidence>
<accession>A0AB34H4M8</accession>
<evidence type="ECO:0000256" key="2">
    <source>
        <dbReference type="SAM" id="Coils"/>
    </source>
</evidence>
<keyword evidence="1 2" id="KW-0175">Coiled coil</keyword>
<feature type="compositionally biased region" description="Polar residues" evidence="3">
    <location>
        <begin position="164"/>
        <end position="177"/>
    </location>
</feature>
<dbReference type="GO" id="GO:0005634">
    <property type="term" value="C:nucleus"/>
    <property type="evidence" value="ECO:0007669"/>
    <property type="project" value="TreeGrafter"/>
</dbReference>
<organism evidence="4 5">
    <name type="scientific">Eschrichtius robustus</name>
    <name type="common">California gray whale</name>
    <name type="synonym">Eschrichtius gibbosus</name>
    <dbReference type="NCBI Taxonomy" id="9764"/>
    <lineage>
        <taxon>Eukaryota</taxon>
        <taxon>Metazoa</taxon>
        <taxon>Chordata</taxon>
        <taxon>Craniata</taxon>
        <taxon>Vertebrata</taxon>
        <taxon>Euteleostomi</taxon>
        <taxon>Mammalia</taxon>
        <taxon>Eutheria</taxon>
        <taxon>Laurasiatheria</taxon>
        <taxon>Artiodactyla</taxon>
        <taxon>Whippomorpha</taxon>
        <taxon>Cetacea</taxon>
        <taxon>Mysticeti</taxon>
        <taxon>Eschrichtiidae</taxon>
        <taxon>Eschrichtius</taxon>
    </lineage>
</organism>